<dbReference type="Pfam" id="PF24521">
    <property type="entry name" value="Ank_KRIT1"/>
    <property type="match status" value="1"/>
</dbReference>
<feature type="compositionally biased region" description="Basic and acidic residues" evidence="4">
    <location>
        <begin position="115"/>
        <end position="128"/>
    </location>
</feature>
<feature type="compositionally biased region" description="Low complexity" evidence="4">
    <location>
        <begin position="1070"/>
        <end position="1081"/>
    </location>
</feature>
<gene>
    <name evidence="7" type="ORF">EX30DRAFT_373292</name>
</gene>
<feature type="region of interest" description="Disordered" evidence="4">
    <location>
        <begin position="1070"/>
        <end position="1238"/>
    </location>
</feature>
<evidence type="ECO:0000259" key="5">
    <source>
        <dbReference type="Pfam" id="PF24513"/>
    </source>
</evidence>
<feature type="compositionally biased region" description="Basic and acidic residues" evidence="4">
    <location>
        <begin position="1250"/>
        <end position="1285"/>
    </location>
</feature>
<dbReference type="InterPro" id="IPR036770">
    <property type="entry name" value="Ankyrin_rpt-contain_sf"/>
</dbReference>
<dbReference type="Pfam" id="PF00023">
    <property type="entry name" value="Ank"/>
    <property type="match status" value="1"/>
</dbReference>
<feature type="repeat" description="ANK" evidence="3">
    <location>
        <begin position="318"/>
        <end position="350"/>
    </location>
</feature>
<evidence type="ECO:0008006" key="9">
    <source>
        <dbReference type="Google" id="ProtNLM"/>
    </source>
</evidence>
<dbReference type="STRING" id="341454.A0A4S2MPN4"/>
<keyword evidence="8" id="KW-1185">Reference proteome</keyword>
<dbReference type="GO" id="GO:0004842">
    <property type="term" value="F:ubiquitin-protein transferase activity"/>
    <property type="evidence" value="ECO:0007669"/>
    <property type="project" value="TreeGrafter"/>
</dbReference>
<dbReference type="Proteomes" id="UP000298138">
    <property type="component" value="Unassembled WGS sequence"/>
</dbReference>
<feature type="compositionally biased region" description="Basic and acidic residues" evidence="4">
    <location>
        <begin position="876"/>
        <end position="937"/>
    </location>
</feature>
<feature type="region of interest" description="Disordered" evidence="4">
    <location>
        <begin position="659"/>
        <end position="1038"/>
    </location>
</feature>
<sequence>MSTAAANPTVSASTSHDRKPTLDCPIPPPPATLPSSPPVPSSKPSLDLVPPPAPAAARPPRATPTTTAADRDVDADTANVSEAETEILSDAASKSARGKKEITLEPRSSKKMRGRGPESRTDGADESPRKKRRRRSRSGSSGNDADDAGMQSELSSVSSRHASPALRRKKAAVEGSCGETSRATSTARKRKARADSSASDDDDRPPLKTKLRQRRGSTAVPATSTHSRKPSTASTSSRYPLGSPNRASSPVRGPGRPRSTQPSRLCRPPPLLSARDPSEDDSSSESSRQGSPRPRARRPRPTPGSPISMAHRPKRDTAGRTLLHRACHRGHLDEVIHILESGQDMVHIEDHAGYLPIHEAALNGYLEVVKILVKYGSKFDKRSTTDKESPLLDAVENGHVDVVKYLLELGADPRKRDVRGRTPLDANREKAEEQDESMDSRPELEELLKAAISAMPKRQPNANCSDGEDRPDRESHSSRDPSVASPVHMSPSAPSIAPISRRRNARQEQSRKDLLWLDSGKGSVVKLRDKAREGDLQMVSALLETGLKPDREALIGAIKGGHTEIVSLMLAYDAEVDPPLGQSDREGGRRKREVSLPAGEETPMLAAIGRGNVTILRYLLENGVDPRRCDSRGKSYVEVAKEREGEFWQEEVEILTSALQKAGGKRPNEKSPQRVKSSPLKAKHGRRNSSASGTSARMPSKEKSVKRPVKPSHTLDDSAVASDLESATEAPPHPSKRSESEVAPPGSPKRRRRLVSGKVREQEALALANSSDTDKKPARVVEKTSTKVAKSESDEPSPKLPVKKVKSEPVEDVNVESSDRKKAKVIQDRERERDRDKDRARPKLTSSSLAAPPPSSSKPTTVSQTDPPRRPVGRPPNRERERSRSPSRAPKADSDKRPTDTLRKRPRESSNERMDHRREGESALRHIRDEREKRRGTDQGATSSSERRDPSEVRRQNRDAAPTKTNPTPEQNSKPKQSEGPPRVDKDPKVAKVLLDAAKDDTKPKIDNIRLSKPTGTDDSKDTHVDIGTDKKKDTAERAKKLPEVDDITIDDETREELRRRFLVRELSSIQKKAAKASAEAQARDVIPRELALRKRREEEEKEQLAEEERRQREREALETAEREAKEIEEREKAKQEALEKAAREKAEAERLAREKEEREKKEREEQERQTREKVAREEREAKEAEARLAEEQRQKEAEHQKREEDERIRRIEEERQSQIAQEREQKEQRKKQAAEEQCRLDLERARLVAETEKRKMDAQHREMEVDRPERGDNRHRQQEQEKRQPQLPTTLRLLAEREAKHISMLDHELRRFSTLFCVRFPVTAPLSAPATPNGVHPPHHDEHLNTDKWICNIQASLVLGTANLNPPAISAFQRRPTTEHERVRIWSVIKPMLCEEITFDMTKTLAERISSQNMDSIRFKSLQPVFWIKLSDFTPLIPPSLKPYVTTIDFALDVPTGAKGSPAHRTPRRSRTELEMEWRRKRVSGSPEGALLRKGSM</sequence>
<feature type="compositionally biased region" description="Basic and acidic residues" evidence="4">
    <location>
        <begin position="98"/>
        <end position="108"/>
    </location>
</feature>
<dbReference type="InParanoid" id="A0A4S2MPN4"/>
<feature type="compositionally biased region" description="Polar residues" evidence="4">
    <location>
        <begin position="152"/>
        <end position="161"/>
    </location>
</feature>
<dbReference type="SMART" id="SM00248">
    <property type="entry name" value="ANK"/>
    <property type="match status" value="5"/>
</dbReference>
<dbReference type="PANTHER" id="PTHR24171">
    <property type="entry name" value="ANKYRIN REPEAT DOMAIN-CONTAINING PROTEIN 39-RELATED"/>
    <property type="match status" value="1"/>
</dbReference>
<protein>
    <recommendedName>
        <fullName evidence="9">Ankyrin</fullName>
    </recommendedName>
</protein>
<feature type="compositionally biased region" description="Basic and acidic residues" evidence="4">
    <location>
        <begin position="817"/>
        <end position="841"/>
    </location>
</feature>
<dbReference type="GO" id="GO:0085020">
    <property type="term" value="P:protein K6-linked ubiquitination"/>
    <property type="evidence" value="ECO:0007669"/>
    <property type="project" value="TreeGrafter"/>
</dbReference>
<dbReference type="PANTHER" id="PTHR24171:SF8">
    <property type="entry name" value="BRCA1-ASSOCIATED RING DOMAIN PROTEIN 1"/>
    <property type="match status" value="1"/>
</dbReference>
<feature type="region of interest" description="Disordered" evidence="4">
    <location>
        <begin position="1"/>
        <end position="316"/>
    </location>
</feature>
<feature type="compositionally biased region" description="Basic and acidic residues" evidence="4">
    <location>
        <begin position="997"/>
        <end position="1038"/>
    </location>
</feature>
<dbReference type="OrthoDB" id="194358at2759"/>
<dbReference type="PROSITE" id="PS50297">
    <property type="entry name" value="ANK_REP_REGION"/>
    <property type="match status" value="3"/>
</dbReference>
<feature type="compositionally biased region" description="Polar residues" evidence="4">
    <location>
        <begin position="963"/>
        <end position="975"/>
    </location>
</feature>
<feature type="domain" description="KRIT1 ARM-repeats" evidence="6">
    <location>
        <begin position="504"/>
        <end position="661"/>
    </location>
</feature>
<dbReference type="Pfam" id="PF12796">
    <property type="entry name" value="Ank_2"/>
    <property type="match status" value="1"/>
</dbReference>
<dbReference type="InterPro" id="IPR002110">
    <property type="entry name" value="Ankyrin_rpt"/>
</dbReference>
<feature type="region of interest" description="Disordered" evidence="4">
    <location>
        <begin position="1250"/>
        <end position="1291"/>
    </location>
</feature>
<feature type="compositionally biased region" description="Polar residues" evidence="4">
    <location>
        <begin position="688"/>
        <end position="697"/>
    </location>
</feature>
<feature type="repeat" description="ANK" evidence="3">
    <location>
        <begin position="352"/>
        <end position="384"/>
    </location>
</feature>
<keyword evidence="1" id="KW-0677">Repeat</keyword>
<feature type="repeat" description="ANK" evidence="3">
    <location>
        <begin position="386"/>
        <end position="418"/>
    </location>
</feature>
<feature type="compositionally biased region" description="Polar residues" evidence="4">
    <location>
        <begin position="220"/>
        <end position="238"/>
    </location>
</feature>
<feature type="compositionally biased region" description="Basic and acidic residues" evidence="4">
    <location>
        <begin position="772"/>
        <end position="797"/>
    </location>
</feature>
<feature type="compositionally biased region" description="Basic and acidic residues" evidence="4">
    <location>
        <begin position="415"/>
        <end position="431"/>
    </location>
</feature>
<feature type="compositionally biased region" description="Basic and acidic residues" evidence="4">
    <location>
        <begin position="467"/>
        <end position="479"/>
    </location>
</feature>
<keyword evidence="2 3" id="KW-0040">ANK repeat</keyword>
<evidence type="ECO:0000256" key="3">
    <source>
        <dbReference type="PROSITE-ProRule" id="PRU00023"/>
    </source>
</evidence>
<evidence type="ECO:0000313" key="7">
    <source>
        <dbReference type="EMBL" id="TGZ79156.1"/>
    </source>
</evidence>
<dbReference type="SUPFAM" id="SSF48403">
    <property type="entry name" value="Ankyrin repeat"/>
    <property type="match status" value="2"/>
</dbReference>
<feature type="compositionally biased region" description="Pro residues" evidence="4">
    <location>
        <begin position="25"/>
        <end position="41"/>
    </location>
</feature>
<feature type="region of interest" description="Disordered" evidence="4">
    <location>
        <begin position="415"/>
        <end position="514"/>
    </location>
</feature>
<feature type="compositionally biased region" description="Low complexity" evidence="4">
    <location>
        <begin position="284"/>
        <end position="293"/>
    </location>
</feature>
<feature type="compositionally biased region" description="Basic and acidic residues" evidence="4">
    <location>
        <begin position="1082"/>
        <end position="1238"/>
    </location>
</feature>
<name>A0A4S2MPN4_9PEZI</name>
<feature type="compositionally biased region" description="Low complexity" evidence="4">
    <location>
        <begin position="55"/>
        <end position="68"/>
    </location>
</feature>
<feature type="compositionally biased region" description="Basic and acidic residues" evidence="4">
    <location>
        <begin position="505"/>
        <end position="514"/>
    </location>
</feature>
<dbReference type="Pfam" id="PF24513">
    <property type="entry name" value="DUF7593"/>
    <property type="match status" value="1"/>
</dbReference>
<evidence type="ECO:0000256" key="4">
    <source>
        <dbReference type="SAM" id="MobiDB-lite"/>
    </source>
</evidence>
<dbReference type="PROSITE" id="PS50088">
    <property type="entry name" value="ANK_REPEAT"/>
    <property type="match status" value="4"/>
</dbReference>
<feature type="compositionally biased region" description="Low complexity" evidence="4">
    <location>
        <begin position="490"/>
        <end position="499"/>
    </location>
</feature>
<dbReference type="EMBL" id="ML220134">
    <property type="protein sequence ID" value="TGZ79156.1"/>
    <property type="molecule type" value="Genomic_DNA"/>
</dbReference>
<proteinExistence type="predicted"/>
<organism evidence="7 8">
    <name type="scientific">Ascodesmis nigricans</name>
    <dbReference type="NCBI Taxonomy" id="341454"/>
    <lineage>
        <taxon>Eukaryota</taxon>
        <taxon>Fungi</taxon>
        <taxon>Dikarya</taxon>
        <taxon>Ascomycota</taxon>
        <taxon>Pezizomycotina</taxon>
        <taxon>Pezizomycetes</taxon>
        <taxon>Pezizales</taxon>
        <taxon>Ascodesmidaceae</taxon>
        <taxon>Ascodesmis</taxon>
    </lineage>
</organism>
<feature type="compositionally biased region" description="Basic and acidic residues" evidence="4">
    <location>
        <begin position="438"/>
        <end position="448"/>
    </location>
</feature>
<feature type="domain" description="DUF7593" evidence="5">
    <location>
        <begin position="1284"/>
        <end position="1440"/>
    </location>
</feature>
<dbReference type="Gene3D" id="1.25.40.20">
    <property type="entry name" value="Ankyrin repeat-containing domain"/>
    <property type="match status" value="2"/>
</dbReference>
<feature type="compositionally biased region" description="Polar residues" evidence="4">
    <location>
        <begin position="1"/>
        <end position="14"/>
    </location>
</feature>
<feature type="compositionally biased region" description="Basic and acidic residues" evidence="4">
    <location>
        <begin position="945"/>
        <end position="958"/>
    </location>
</feature>
<accession>A0A4S2MPN4</accession>
<feature type="repeat" description="ANK" evidence="3">
    <location>
        <begin position="599"/>
        <end position="631"/>
    </location>
</feature>
<dbReference type="InterPro" id="IPR056485">
    <property type="entry name" value="ARM_KRIT1"/>
</dbReference>
<evidence type="ECO:0000256" key="2">
    <source>
        <dbReference type="ARBA" id="ARBA00023043"/>
    </source>
</evidence>
<dbReference type="InterPro" id="IPR056015">
    <property type="entry name" value="DUF7593"/>
</dbReference>
<evidence type="ECO:0000259" key="6">
    <source>
        <dbReference type="Pfam" id="PF24521"/>
    </source>
</evidence>
<evidence type="ECO:0000256" key="1">
    <source>
        <dbReference type="ARBA" id="ARBA00022737"/>
    </source>
</evidence>
<reference evidence="7 8" key="1">
    <citation type="submission" date="2019-04" db="EMBL/GenBank/DDBJ databases">
        <title>Comparative genomics and transcriptomics to analyze fruiting body development in filamentous ascomycetes.</title>
        <authorList>
            <consortium name="DOE Joint Genome Institute"/>
            <person name="Lutkenhaus R."/>
            <person name="Traeger S."/>
            <person name="Breuer J."/>
            <person name="Kuo A."/>
            <person name="Lipzen A."/>
            <person name="Pangilinan J."/>
            <person name="Dilworth D."/>
            <person name="Sandor L."/>
            <person name="Poggeler S."/>
            <person name="Barry K."/>
            <person name="Grigoriev I.V."/>
            <person name="Nowrousian M."/>
        </authorList>
    </citation>
    <scope>NUCLEOTIDE SEQUENCE [LARGE SCALE GENOMIC DNA]</scope>
    <source>
        <strain evidence="7 8">CBS 389.68</strain>
    </source>
</reference>
<evidence type="ECO:0000313" key="8">
    <source>
        <dbReference type="Proteomes" id="UP000298138"/>
    </source>
</evidence>